<keyword evidence="1" id="KW-0540">Nuclease</keyword>
<dbReference type="KEGG" id="ast:Asulf_01876"/>
<reference evidence="5 6" key="1">
    <citation type="journal article" date="2013" name="Genome Announc.">
        <title>Complete Genome Sequence of the Thermophilic and Facultatively Chemolithoautotrophic Sulfate Reducer Archaeoglobus sulfaticallidus Strain PM70-1T.</title>
        <authorList>
            <person name="Stokke R."/>
            <person name="Hocking W.P."/>
            <person name="Steinsbu B.O."/>
            <person name="Steen I.H."/>
        </authorList>
    </citation>
    <scope>NUCLEOTIDE SEQUENCE [LARGE SCALE GENOMIC DNA]</scope>
    <source>
        <strain evidence="5">PM70-1</strain>
    </source>
</reference>
<dbReference type="PANTHER" id="PTHR30231">
    <property type="entry name" value="DNA POLYMERASE III SUBUNIT EPSILON"/>
    <property type="match status" value="1"/>
</dbReference>
<dbReference type="FunFam" id="3.30.420.10:FF:000045">
    <property type="entry name" value="3'-5' exonuclease DinG"/>
    <property type="match status" value="1"/>
</dbReference>
<dbReference type="CDD" id="cd06127">
    <property type="entry name" value="DEDDh"/>
    <property type="match status" value="1"/>
</dbReference>
<dbReference type="HOGENOM" id="CLU_047806_7_0_2"/>
<dbReference type="RefSeq" id="WP_015591438.1">
    <property type="nucleotide sequence ID" value="NC_021169.1"/>
</dbReference>
<evidence type="ECO:0000313" key="5">
    <source>
        <dbReference type="EMBL" id="AGK61842.1"/>
    </source>
</evidence>
<dbReference type="eggNOG" id="arCOG05109">
    <property type="taxonomic scope" value="Archaea"/>
</dbReference>
<dbReference type="GO" id="GO:0008408">
    <property type="term" value="F:3'-5' exonuclease activity"/>
    <property type="evidence" value="ECO:0007669"/>
    <property type="project" value="TreeGrafter"/>
</dbReference>
<dbReference type="GO" id="GO:0003677">
    <property type="term" value="F:DNA binding"/>
    <property type="evidence" value="ECO:0007669"/>
    <property type="project" value="InterPro"/>
</dbReference>
<gene>
    <name evidence="5" type="ORF">Asulf_01876</name>
</gene>
<dbReference type="SMART" id="SM00479">
    <property type="entry name" value="EXOIII"/>
    <property type="match status" value="1"/>
</dbReference>
<dbReference type="InterPro" id="IPR036397">
    <property type="entry name" value="RNaseH_sf"/>
</dbReference>
<proteinExistence type="predicted"/>
<protein>
    <submittedName>
        <fullName evidence="5">Exonuclease, DNA polymerase III, epsilon subunit family</fullName>
    </submittedName>
</protein>
<sequence length="204" mass="23662">MNLRSARFSVIDLETTGLNVKRDEILSIAVVPMQGTKILSSESFHTYIKPKRYKLKSMRIHGIDPSTIENAPKFSEVSKYLFDLLRDTIIVGHAVEIDFSFLKKYFKNENMNLNNKYIDIAIVEKWLCERLGERKGNMDLTLDVLLKSYNLSGRFRHHALTDAFLTAQIFQIQLLKMLKYGMNSVERILSIMESSKATRIDFIF</sequence>
<keyword evidence="6" id="KW-1185">Reference proteome</keyword>
<dbReference type="PANTHER" id="PTHR30231:SF4">
    <property type="entry name" value="PROTEIN NEN2"/>
    <property type="match status" value="1"/>
</dbReference>
<dbReference type="GO" id="GO:0003887">
    <property type="term" value="F:DNA-directed DNA polymerase activity"/>
    <property type="evidence" value="ECO:0007669"/>
    <property type="project" value="InterPro"/>
</dbReference>
<dbReference type="NCBIfam" id="TIGR00573">
    <property type="entry name" value="dnaq"/>
    <property type="match status" value="1"/>
</dbReference>
<dbReference type="InterPro" id="IPR013520">
    <property type="entry name" value="Ribonucl_H"/>
</dbReference>
<evidence type="ECO:0000256" key="3">
    <source>
        <dbReference type="ARBA" id="ARBA00022839"/>
    </source>
</evidence>
<dbReference type="Gene3D" id="3.30.420.10">
    <property type="entry name" value="Ribonuclease H-like superfamily/Ribonuclease H"/>
    <property type="match status" value="1"/>
</dbReference>
<dbReference type="SUPFAM" id="SSF53098">
    <property type="entry name" value="Ribonuclease H-like"/>
    <property type="match status" value="1"/>
</dbReference>
<dbReference type="AlphaFoldDB" id="N0BHQ2"/>
<dbReference type="GO" id="GO:0005829">
    <property type="term" value="C:cytosol"/>
    <property type="evidence" value="ECO:0007669"/>
    <property type="project" value="TreeGrafter"/>
</dbReference>
<dbReference type="STRING" id="387631.Asulf_01876"/>
<organism evidence="5 6">
    <name type="scientific">Archaeoglobus sulfaticallidus PM70-1</name>
    <dbReference type="NCBI Taxonomy" id="387631"/>
    <lineage>
        <taxon>Archaea</taxon>
        <taxon>Methanobacteriati</taxon>
        <taxon>Methanobacteriota</taxon>
        <taxon>Archaeoglobi</taxon>
        <taxon>Archaeoglobales</taxon>
        <taxon>Archaeoglobaceae</taxon>
        <taxon>Archaeoglobus</taxon>
    </lineage>
</organism>
<dbReference type="InterPro" id="IPR012337">
    <property type="entry name" value="RNaseH-like_sf"/>
</dbReference>
<keyword evidence="2" id="KW-0378">Hydrolase</keyword>
<dbReference type="OrthoDB" id="51548at2157"/>
<name>N0BHQ2_9EURY</name>
<evidence type="ECO:0000256" key="2">
    <source>
        <dbReference type="ARBA" id="ARBA00022801"/>
    </source>
</evidence>
<keyword evidence="3 5" id="KW-0269">Exonuclease</keyword>
<dbReference type="GeneID" id="25398489"/>
<dbReference type="EMBL" id="CP005290">
    <property type="protein sequence ID" value="AGK61842.1"/>
    <property type="molecule type" value="Genomic_DNA"/>
</dbReference>
<dbReference type="GO" id="GO:0006260">
    <property type="term" value="P:DNA replication"/>
    <property type="evidence" value="ECO:0007669"/>
    <property type="project" value="InterPro"/>
</dbReference>
<dbReference type="Proteomes" id="UP000013307">
    <property type="component" value="Chromosome"/>
</dbReference>
<evidence type="ECO:0000256" key="1">
    <source>
        <dbReference type="ARBA" id="ARBA00022722"/>
    </source>
</evidence>
<evidence type="ECO:0000313" key="6">
    <source>
        <dbReference type="Proteomes" id="UP000013307"/>
    </source>
</evidence>
<dbReference type="InterPro" id="IPR006054">
    <property type="entry name" value="DnaQ"/>
</dbReference>
<accession>N0BHQ2</accession>
<feature type="domain" description="Exonuclease" evidence="4">
    <location>
        <begin position="7"/>
        <end position="179"/>
    </location>
</feature>
<evidence type="ECO:0000259" key="4">
    <source>
        <dbReference type="SMART" id="SM00479"/>
    </source>
</evidence>
<dbReference type="Pfam" id="PF00929">
    <property type="entry name" value="RNase_T"/>
    <property type="match status" value="1"/>
</dbReference>